<evidence type="ECO:0000313" key="6">
    <source>
        <dbReference type="Proteomes" id="UP000001477"/>
    </source>
</evidence>
<organism evidence="5 6">
    <name type="scientific">Agathobacter rectalis (strain ATCC 33656 / DSM 3377 / JCM 17463 / KCTC 5835 / VPI 0990)</name>
    <name type="common">Eubacterium rectale</name>
    <dbReference type="NCBI Taxonomy" id="515619"/>
    <lineage>
        <taxon>Bacteria</taxon>
        <taxon>Bacillati</taxon>
        <taxon>Bacillota</taxon>
        <taxon>Clostridia</taxon>
        <taxon>Lachnospirales</taxon>
        <taxon>Lachnospiraceae</taxon>
        <taxon>Agathobacter</taxon>
    </lineage>
</organism>
<dbReference type="KEGG" id="ere:EUBREC_2374"/>
<accession>C4ZEY4</accession>
<sequence length="602" mass="68900">MASVVVAKLYGFRSKLHIRSEGEDKLMSQKKYSLLYPDTNAQYRTLSDVTMHDLGMDQICKKLSAKEREQNYIQNVMARLYADPAVTQYRCDIFEDVLQQKKMRDDLMEILERISFLREYGSFNREYDESACVWDLLHRLDELNDYIKCVDALHTCLAASDIHSAGFLGLKAYVEKIYADNGFAELKKDISELKMDTSQLKSITVGINLNDRFEADGIGLISVNSKYFTKSGILGNFYDHIASKDRINEDTIWKKNFKFQPFDVNADAVISTPMQKVMDTAVMRSESRGGIVKLPEGDQAKDVTRYTDRIVNHMISHMVKRVREVLNKYVSITITDMTDLIPELLYYIKWAEYIQKLQEQGFTFAKASVYKAGENESDPYMMQARGIYNLKLAVFETEESGNIVPNDMDFDRNRRVYILTGANRGGKTTITQAVGQLFVLAQGGIYIPGKAFTFSPVTGIYTHFPADEDKTLDLGRLGEECKRFKAIYEEADSRSLLLMNESFSTTSFEEGYYIAKDSVRAILHKGMRTIYNTHMHKLAFDVEEMNEEQQKAEHTDGKAFSMIVHMKGTERSYQIEVAPPEGKSYASEIAQKYGVTYEMLVK</sequence>
<dbReference type="PANTHER" id="PTHR11361">
    <property type="entry name" value="DNA MISMATCH REPAIR PROTEIN MUTS FAMILY MEMBER"/>
    <property type="match status" value="1"/>
</dbReference>
<name>C4ZEY4_AGARV</name>
<dbReference type="GO" id="GO:0030983">
    <property type="term" value="F:mismatched DNA binding"/>
    <property type="evidence" value="ECO:0007669"/>
    <property type="project" value="InterPro"/>
</dbReference>
<dbReference type="GO" id="GO:0005524">
    <property type="term" value="F:ATP binding"/>
    <property type="evidence" value="ECO:0007669"/>
    <property type="project" value="UniProtKB-KW"/>
</dbReference>
<evidence type="ECO:0000256" key="3">
    <source>
        <dbReference type="ARBA" id="ARBA00023125"/>
    </source>
</evidence>
<evidence type="ECO:0000256" key="1">
    <source>
        <dbReference type="ARBA" id="ARBA00022741"/>
    </source>
</evidence>
<dbReference type="GO" id="GO:0006298">
    <property type="term" value="P:mismatch repair"/>
    <property type="evidence" value="ECO:0007669"/>
    <property type="project" value="InterPro"/>
</dbReference>
<dbReference type="PaxDb" id="515619-EUBREC_2374"/>
<dbReference type="EMBL" id="CP001107">
    <property type="protein sequence ID" value="ACR76105.1"/>
    <property type="molecule type" value="Genomic_DNA"/>
</dbReference>
<dbReference type="GO" id="GO:0005829">
    <property type="term" value="C:cytosol"/>
    <property type="evidence" value="ECO:0007669"/>
    <property type="project" value="TreeGrafter"/>
</dbReference>
<gene>
    <name evidence="5" type="ordered locus">EUBREC_2374</name>
</gene>
<dbReference type="Proteomes" id="UP000001477">
    <property type="component" value="Chromosome"/>
</dbReference>
<feature type="domain" description="DNA mismatch repair proteins mutS family" evidence="4">
    <location>
        <begin position="414"/>
        <end position="601"/>
    </location>
</feature>
<keyword evidence="3" id="KW-0238">DNA-binding</keyword>
<keyword evidence="2" id="KW-0067">ATP-binding</keyword>
<dbReference type="SMART" id="SM00534">
    <property type="entry name" value="MUTSac"/>
    <property type="match status" value="1"/>
</dbReference>
<dbReference type="STRING" id="515619.EUBREC_2374"/>
<proteinExistence type="predicted"/>
<dbReference type="InterPro" id="IPR045076">
    <property type="entry name" value="MutS"/>
</dbReference>
<protein>
    <submittedName>
        <fullName evidence="5">DNA mismatch repair protein</fullName>
    </submittedName>
</protein>
<dbReference type="SUPFAM" id="SSF52540">
    <property type="entry name" value="P-loop containing nucleoside triphosphate hydrolases"/>
    <property type="match status" value="1"/>
</dbReference>
<dbReference type="InterPro" id="IPR027417">
    <property type="entry name" value="P-loop_NTPase"/>
</dbReference>
<dbReference type="Pfam" id="PF00488">
    <property type="entry name" value="MutS_V"/>
    <property type="match status" value="1"/>
</dbReference>
<dbReference type="InterPro" id="IPR000432">
    <property type="entry name" value="DNA_mismatch_repair_MutS_C"/>
</dbReference>
<evidence type="ECO:0000313" key="5">
    <source>
        <dbReference type="EMBL" id="ACR76105.1"/>
    </source>
</evidence>
<dbReference type="GO" id="GO:0140664">
    <property type="term" value="F:ATP-dependent DNA damage sensor activity"/>
    <property type="evidence" value="ECO:0007669"/>
    <property type="project" value="InterPro"/>
</dbReference>
<evidence type="ECO:0000256" key="2">
    <source>
        <dbReference type="ARBA" id="ARBA00022840"/>
    </source>
</evidence>
<dbReference type="PANTHER" id="PTHR11361:SF34">
    <property type="entry name" value="DNA MISMATCH REPAIR PROTEIN MSH1, MITOCHONDRIAL"/>
    <property type="match status" value="1"/>
</dbReference>
<dbReference type="AlphaFoldDB" id="C4ZEY4"/>
<dbReference type="HOGENOM" id="CLU_036487_1_0_9"/>
<evidence type="ECO:0000259" key="4">
    <source>
        <dbReference type="SMART" id="SM00534"/>
    </source>
</evidence>
<keyword evidence="1" id="KW-0547">Nucleotide-binding</keyword>
<reference evidence="5 6" key="1">
    <citation type="journal article" date="2009" name="Proc. Natl. Acad. Sci. U.S.A.">
        <title>Characterizing a model human gut microbiota composed of members of its two dominant bacterial phyla.</title>
        <authorList>
            <person name="Mahowald M.A."/>
            <person name="Rey F.E."/>
            <person name="Seedorf H."/>
            <person name="Turnbaugh P.J."/>
            <person name="Fulton R.S."/>
            <person name="Wollam A."/>
            <person name="Shah N."/>
            <person name="Wang C."/>
            <person name="Magrini V."/>
            <person name="Wilson R.K."/>
            <person name="Cantarel B.L."/>
            <person name="Coutinho P.M."/>
            <person name="Henrissat B."/>
            <person name="Crock L.W."/>
            <person name="Russell A."/>
            <person name="Verberkmoes N.C."/>
            <person name="Hettich R.L."/>
            <person name="Gordon J.I."/>
        </authorList>
    </citation>
    <scope>NUCLEOTIDE SEQUENCE [LARGE SCALE GENOMIC DNA]</scope>
    <source>
        <strain evidence="6">ATCC 33656 / DSM 3377 / JCM 17463 / KCTC 5835 / LMG 30912 / VPI 0990</strain>
    </source>
</reference>
<dbReference type="Gene3D" id="3.40.50.300">
    <property type="entry name" value="P-loop containing nucleotide triphosphate hydrolases"/>
    <property type="match status" value="1"/>
</dbReference>